<feature type="chain" id="PRO_5015922247" description="Secreted protein" evidence="1">
    <location>
        <begin position="26"/>
        <end position="369"/>
    </location>
</feature>
<name>A0A2Y8ZXM9_9MICO</name>
<keyword evidence="3" id="KW-1185">Reference proteome</keyword>
<proteinExistence type="predicted"/>
<evidence type="ECO:0000313" key="2">
    <source>
        <dbReference type="EMBL" id="SSA35029.1"/>
    </source>
</evidence>
<dbReference type="AlphaFoldDB" id="A0A2Y8ZXM9"/>
<keyword evidence="1" id="KW-0732">Signal</keyword>
<organism evidence="2 3">
    <name type="scientific">Branchiibius hedensis</name>
    <dbReference type="NCBI Taxonomy" id="672460"/>
    <lineage>
        <taxon>Bacteria</taxon>
        <taxon>Bacillati</taxon>
        <taxon>Actinomycetota</taxon>
        <taxon>Actinomycetes</taxon>
        <taxon>Micrococcales</taxon>
        <taxon>Dermacoccaceae</taxon>
        <taxon>Branchiibius</taxon>
    </lineage>
</organism>
<evidence type="ECO:0000313" key="3">
    <source>
        <dbReference type="Proteomes" id="UP000250028"/>
    </source>
</evidence>
<evidence type="ECO:0008006" key="4">
    <source>
        <dbReference type="Google" id="ProtNLM"/>
    </source>
</evidence>
<dbReference type="EMBL" id="UESZ01000001">
    <property type="protein sequence ID" value="SSA35029.1"/>
    <property type="molecule type" value="Genomic_DNA"/>
</dbReference>
<protein>
    <recommendedName>
        <fullName evidence="4">Secreted protein</fullName>
    </recommendedName>
</protein>
<sequence>MVGSVRMLASAAVSLALVVSLGACSSNTSLGSEGSSSTSSGASVASTAPKLLGTLKESGFGQSGKYAWVAAVVHNNTSYVGQTVTVNFNLLDASGAILASESQVESFSRPNEDIIVGTQVELPDSKKAARVDATLDVEAKGAFSNQPFPAMPTSVPQIREEYGQPQASFELTNPLGQAVKDPRISLLCRDAAGRINGGGVAFPELVPASGKIRVDTNLLLSGTAKGCQVYVGAPSDWDGAQSSSAETTAAAGTPEAAFRVWVEQFTAHDWVGQYKNLVTEQQALVSEASFVACRKASTTPSVAWVKAISAQDVGDTEIPGTTKSRPATRVTAELSSNGLTETVDSHWALEDGSWRWQMTAELVKSCAGK</sequence>
<evidence type="ECO:0000256" key="1">
    <source>
        <dbReference type="SAM" id="SignalP"/>
    </source>
</evidence>
<feature type="signal peptide" evidence="1">
    <location>
        <begin position="1"/>
        <end position="25"/>
    </location>
</feature>
<accession>A0A2Y8ZXM9</accession>
<dbReference type="PROSITE" id="PS51257">
    <property type="entry name" value="PROKAR_LIPOPROTEIN"/>
    <property type="match status" value="1"/>
</dbReference>
<dbReference type="Proteomes" id="UP000250028">
    <property type="component" value="Unassembled WGS sequence"/>
</dbReference>
<gene>
    <name evidence="2" type="ORF">SAMN04489750_2364</name>
</gene>
<reference evidence="3" key="1">
    <citation type="submission" date="2016-10" db="EMBL/GenBank/DDBJ databases">
        <authorList>
            <person name="Varghese N."/>
            <person name="Submissions S."/>
        </authorList>
    </citation>
    <scope>NUCLEOTIDE SEQUENCE [LARGE SCALE GENOMIC DNA]</scope>
    <source>
        <strain evidence="3">DSM 22951</strain>
    </source>
</reference>